<dbReference type="OrthoDB" id="6813549at2"/>
<dbReference type="SUPFAM" id="SSF53448">
    <property type="entry name" value="Nucleotide-diphospho-sugar transferases"/>
    <property type="match status" value="1"/>
</dbReference>
<dbReference type="AlphaFoldDB" id="A0A0N0Z964"/>
<evidence type="ECO:0000313" key="6">
    <source>
        <dbReference type="Proteomes" id="UP000053226"/>
    </source>
</evidence>
<dbReference type="PANTHER" id="PTHR43630">
    <property type="entry name" value="POLY-BETA-1,6-N-ACETYL-D-GLUCOSAMINE SYNTHASE"/>
    <property type="match status" value="1"/>
</dbReference>
<dbReference type="Gene3D" id="3.90.550.10">
    <property type="entry name" value="Spore Coat Polysaccharide Biosynthesis Protein SpsA, Chain A"/>
    <property type="match status" value="1"/>
</dbReference>
<feature type="domain" description="Glycosyltransferase 2-like" evidence="4">
    <location>
        <begin position="11"/>
        <end position="143"/>
    </location>
</feature>
<keyword evidence="2" id="KW-0328">Glycosyltransferase</keyword>
<evidence type="ECO:0000256" key="2">
    <source>
        <dbReference type="ARBA" id="ARBA00022676"/>
    </source>
</evidence>
<dbReference type="RefSeq" id="WP_053907236.1">
    <property type="nucleotide sequence ID" value="NZ_CAWMUS010000006.1"/>
</dbReference>
<dbReference type="Pfam" id="PF00535">
    <property type="entry name" value="Glycos_transf_2"/>
    <property type="match status" value="1"/>
</dbReference>
<sequence length="318" mass="37819">MLTYQKNILLSIIIPVFNGERTIIKLLENILSISPEYVEFIIVNDGSTDKTHIIIESFFTEKNIDRNIYKYYQFNDNKGVSAARNFGLTKVKGNYIGFIDSDDIITNDYFNYIIPAIKEDEFDIISFNFIYNNEVMLPSNNTNLIEPVFDICYWQLVSRVYKRNLWKNVYLEIGRHYEDLILLPYIYLKAKKIKHIPEALYIYNKNDNSITQNIKKSDVNDLFFAINKMISFIYTDKNSHKNISMLINYLINSFFLARKLIKKLDGYYHYDKEQTMLIKQIINLVNRYNVKIPKSKKRKLQYLQLDTFISRLNNIISR</sequence>
<keyword evidence="3 5" id="KW-0808">Transferase</keyword>
<protein>
    <submittedName>
        <fullName evidence="5">Beta-1,3-glucosyltransferase</fullName>
    </submittedName>
</protein>
<dbReference type="InterPro" id="IPR001173">
    <property type="entry name" value="Glyco_trans_2-like"/>
</dbReference>
<dbReference type="EMBL" id="LGAA01000006">
    <property type="protein sequence ID" value="KPD03969.1"/>
    <property type="molecule type" value="Genomic_DNA"/>
</dbReference>
<accession>A0A0N0Z964</accession>
<keyword evidence="6" id="KW-1185">Reference proteome</keyword>
<reference evidence="5 6" key="1">
    <citation type="submission" date="2015-07" db="EMBL/GenBank/DDBJ databases">
        <title>ATOL: Assembling a taxonomically balanced genome-scale reconstruction of the evolutionary history of the Enterobacteriaceae.</title>
        <authorList>
            <person name="Plunkett G.III."/>
            <person name="Neeno-Eckwall E.C."/>
            <person name="Glasner J.D."/>
            <person name="Perna N.T."/>
        </authorList>
    </citation>
    <scope>NUCLEOTIDE SEQUENCE [LARGE SCALE GENOMIC DNA]</scope>
    <source>
        <strain evidence="5 6">ATCC 35017</strain>
    </source>
</reference>
<dbReference type="Proteomes" id="UP000053226">
    <property type="component" value="Unassembled WGS sequence"/>
</dbReference>
<organism evidence="5 6">
    <name type="scientific">Moellerella wisconsensis ATCC 35017</name>
    <dbReference type="NCBI Taxonomy" id="1354267"/>
    <lineage>
        <taxon>Bacteria</taxon>
        <taxon>Pseudomonadati</taxon>
        <taxon>Pseudomonadota</taxon>
        <taxon>Gammaproteobacteria</taxon>
        <taxon>Enterobacterales</taxon>
        <taxon>Morganellaceae</taxon>
        <taxon>Moellerella</taxon>
    </lineage>
</organism>
<dbReference type="CDD" id="cd00761">
    <property type="entry name" value="Glyco_tranf_GTA_type"/>
    <property type="match status" value="1"/>
</dbReference>
<evidence type="ECO:0000313" key="5">
    <source>
        <dbReference type="EMBL" id="KPD03969.1"/>
    </source>
</evidence>
<comment type="similarity">
    <text evidence="1">Belongs to the glycosyltransferase 2 family.</text>
</comment>
<dbReference type="PANTHER" id="PTHR43630:SF1">
    <property type="entry name" value="POLY-BETA-1,6-N-ACETYL-D-GLUCOSAMINE SYNTHASE"/>
    <property type="match status" value="1"/>
</dbReference>
<gene>
    <name evidence="5" type="ORF">M992_0566</name>
</gene>
<proteinExistence type="inferred from homology"/>
<dbReference type="InterPro" id="IPR029044">
    <property type="entry name" value="Nucleotide-diphossugar_trans"/>
</dbReference>
<evidence type="ECO:0000256" key="1">
    <source>
        <dbReference type="ARBA" id="ARBA00006739"/>
    </source>
</evidence>
<evidence type="ECO:0000256" key="3">
    <source>
        <dbReference type="ARBA" id="ARBA00022679"/>
    </source>
</evidence>
<dbReference type="GO" id="GO:0016757">
    <property type="term" value="F:glycosyltransferase activity"/>
    <property type="evidence" value="ECO:0007669"/>
    <property type="project" value="UniProtKB-KW"/>
</dbReference>
<evidence type="ECO:0000259" key="4">
    <source>
        <dbReference type="Pfam" id="PF00535"/>
    </source>
</evidence>
<comment type="caution">
    <text evidence="5">The sequence shown here is derived from an EMBL/GenBank/DDBJ whole genome shotgun (WGS) entry which is preliminary data.</text>
</comment>
<name>A0A0N0Z964_9GAMM</name>